<feature type="coiled-coil region" evidence="1">
    <location>
        <begin position="77"/>
        <end position="179"/>
    </location>
</feature>
<accession>A0AAD5DAB9</accession>
<feature type="region of interest" description="Disordered" evidence="2">
    <location>
        <begin position="1"/>
        <end position="29"/>
    </location>
</feature>
<evidence type="ECO:0000256" key="2">
    <source>
        <dbReference type="SAM" id="MobiDB-lite"/>
    </source>
</evidence>
<organism evidence="3 4">
    <name type="scientific">Ambrosia artemisiifolia</name>
    <name type="common">Common ragweed</name>
    <dbReference type="NCBI Taxonomy" id="4212"/>
    <lineage>
        <taxon>Eukaryota</taxon>
        <taxon>Viridiplantae</taxon>
        <taxon>Streptophyta</taxon>
        <taxon>Embryophyta</taxon>
        <taxon>Tracheophyta</taxon>
        <taxon>Spermatophyta</taxon>
        <taxon>Magnoliopsida</taxon>
        <taxon>eudicotyledons</taxon>
        <taxon>Gunneridae</taxon>
        <taxon>Pentapetalae</taxon>
        <taxon>asterids</taxon>
        <taxon>campanulids</taxon>
        <taxon>Asterales</taxon>
        <taxon>Asteraceae</taxon>
        <taxon>Asteroideae</taxon>
        <taxon>Heliantheae alliance</taxon>
        <taxon>Heliantheae</taxon>
        <taxon>Ambrosia</taxon>
    </lineage>
</organism>
<evidence type="ECO:0000313" key="3">
    <source>
        <dbReference type="EMBL" id="KAI7755869.1"/>
    </source>
</evidence>
<protein>
    <submittedName>
        <fullName evidence="3">Uncharacterized protein</fullName>
    </submittedName>
</protein>
<dbReference type="AlphaFoldDB" id="A0AAD5DAB9"/>
<dbReference type="EMBL" id="JAMZMK010000742">
    <property type="protein sequence ID" value="KAI7755869.1"/>
    <property type="molecule type" value="Genomic_DNA"/>
</dbReference>
<dbReference type="Proteomes" id="UP001206925">
    <property type="component" value="Unassembled WGS sequence"/>
</dbReference>
<sequence>MRDVDSQTTMHAQHANGGSSQKELSGMKARAVSALEVRNPDVSAAAKAMQVSAPPHLRSSVVNGNVAVHSNSSTTSLQLLMEENRELKERLRRREEEILGDLLKDLESERNRCKELEAQLEEEKQKYEALNKEQDSIIAIFSEERERRDTEEEDLRRKLKEAEITNKDLAEKVTQLQLEKMKSMGHKWEP</sequence>
<keyword evidence="4" id="KW-1185">Reference proteome</keyword>
<evidence type="ECO:0000313" key="4">
    <source>
        <dbReference type="Proteomes" id="UP001206925"/>
    </source>
</evidence>
<evidence type="ECO:0000256" key="1">
    <source>
        <dbReference type="SAM" id="Coils"/>
    </source>
</evidence>
<reference evidence="3" key="1">
    <citation type="submission" date="2022-06" db="EMBL/GenBank/DDBJ databases">
        <title>Uncovering the hologenomic basis of an extraordinary plant invasion.</title>
        <authorList>
            <person name="Bieker V.C."/>
            <person name="Martin M.D."/>
            <person name="Gilbert T."/>
            <person name="Hodgins K."/>
            <person name="Battlay P."/>
            <person name="Petersen B."/>
            <person name="Wilson J."/>
        </authorList>
    </citation>
    <scope>NUCLEOTIDE SEQUENCE</scope>
    <source>
        <strain evidence="3">AA19_3_7</strain>
        <tissue evidence="3">Leaf</tissue>
    </source>
</reference>
<feature type="compositionally biased region" description="Polar residues" evidence="2">
    <location>
        <begin position="1"/>
        <end position="23"/>
    </location>
</feature>
<comment type="caution">
    <text evidence="3">The sequence shown here is derived from an EMBL/GenBank/DDBJ whole genome shotgun (WGS) entry which is preliminary data.</text>
</comment>
<proteinExistence type="predicted"/>
<gene>
    <name evidence="3" type="ORF">M8C21_013497</name>
</gene>
<name>A0AAD5DAB9_AMBAR</name>
<keyword evidence="1" id="KW-0175">Coiled coil</keyword>